<reference evidence="8" key="1">
    <citation type="journal article" date="2020" name="Fungal Divers.">
        <title>Resolving the Mortierellaceae phylogeny through synthesis of multi-gene phylogenetics and phylogenomics.</title>
        <authorList>
            <person name="Vandepol N."/>
            <person name="Liber J."/>
            <person name="Desiro A."/>
            <person name="Na H."/>
            <person name="Kennedy M."/>
            <person name="Barry K."/>
            <person name="Grigoriev I.V."/>
            <person name="Miller A.N."/>
            <person name="O'Donnell K."/>
            <person name="Stajich J.E."/>
            <person name="Bonito G."/>
        </authorList>
    </citation>
    <scope>NUCLEOTIDE SEQUENCE</scope>
    <source>
        <strain evidence="8">NVP1</strain>
    </source>
</reference>
<dbReference type="Gene3D" id="1.10.472.10">
    <property type="entry name" value="Cyclin-like"/>
    <property type="match status" value="2"/>
</dbReference>
<dbReference type="InterPro" id="IPR039361">
    <property type="entry name" value="Cyclin"/>
</dbReference>
<evidence type="ECO:0000256" key="5">
    <source>
        <dbReference type="SAM" id="MobiDB-lite"/>
    </source>
</evidence>
<dbReference type="InterPro" id="IPR036915">
    <property type="entry name" value="Cyclin-like_sf"/>
</dbReference>
<feature type="domain" description="Cyclin-like" evidence="6">
    <location>
        <begin position="234"/>
        <end position="311"/>
    </location>
</feature>
<feature type="domain" description="Cyclin-like" evidence="6">
    <location>
        <begin position="129"/>
        <end position="218"/>
    </location>
</feature>
<dbReference type="GO" id="GO:0044772">
    <property type="term" value="P:mitotic cell cycle phase transition"/>
    <property type="evidence" value="ECO:0007669"/>
    <property type="project" value="InterPro"/>
</dbReference>
<dbReference type="SMART" id="SM00385">
    <property type="entry name" value="CYCLIN"/>
    <property type="match status" value="2"/>
</dbReference>
<evidence type="ECO:0000256" key="3">
    <source>
        <dbReference type="ARBA" id="ARBA00023306"/>
    </source>
</evidence>
<dbReference type="InterPro" id="IPR046965">
    <property type="entry name" value="Cyclin_A/B-like"/>
</dbReference>
<keyword evidence="9" id="KW-1185">Reference proteome</keyword>
<feature type="compositionally biased region" description="Acidic residues" evidence="5">
    <location>
        <begin position="8"/>
        <end position="19"/>
    </location>
</feature>
<evidence type="ECO:0000256" key="1">
    <source>
        <dbReference type="ARBA" id="ARBA00022618"/>
    </source>
</evidence>
<proteinExistence type="inferred from homology"/>
<dbReference type="EMBL" id="JAAAUY010000796">
    <property type="protein sequence ID" value="KAF9326339.1"/>
    <property type="molecule type" value="Genomic_DNA"/>
</dbReference>
<dbReference type="PANTHER" id="PTHR10177">
    <property type="entry name" value="CYCLINS"/>
    <property type="match status" value="1"/>
</dbReference>
<dbReference type="CDD" id="cd20537">
    <property type="entry name" value="CYCLIN_CCNO-like_rpt2"/>
    <property type="match status" value="1"/>
</dbReference>
<dbReference type="PIRSF" id="PIRSF001771">
    <property type="entry name" value="Cyclin_A_B_D_E"/>
    <property type="match status" value="1"/>
</dbReference>
<keyword evidence="2 4" id="KW-0195">Cyclin</keyword>
<evidence type="ECO:0000313" key="9">
    <source>
        <dbReference type="Proteomes" id="UP000696485"/>
    </source>
</evidence>
<dbReference type="GO" id="GO:0016538">
    <property type="term" value="F:cyclin-dependent protein serine/threonine kinase regulator activity"/>
    <property type="evidence" value="ECO:0007669"/>
    <property type="project" value="InterPro"/>
</dbReference>
<evidence type="ECO:0000259" key="7">
    <source>
        <dbReference type="SMART" id="SM01332"/>
    </source>
</evidence>
<dbReference type="InterPro" id="IPR013763">
    <property type="entry name" value="Cyclin-like_dom"/>
</dbReference>
<evidence type="ECO:0000313" key="8">
    <source>
        <dbReference type="EMBL" id="KAF9326339.1"/>
    </source>
</evidence>
<dbReference type="SMART" id="SM01332">
    <property type="entry name" value="Cyclin_C"/>
    <property type="match status" value="1"/>
</dbReference>
<keyword evidence="3" id="KW-0131">Cell cycle</keyword>
<evidence type="ECO:0000259" key="6">
    <source>
        <dbReference type="SMART" id="SM00385"/>
    </source>
</evidence>
<organism evidence="8 9">
    <name type="scientific">Podila minutissima</name>
    <dbReference type="NCBI Taxonomy" id="64525"/>
    <lineage>
        <taxon>Eukaryota</taxon>
        <taxon>Fungi</taxon>
        <taxon>Fungi incertae sedis</taxon>
        <taxon>Mucoromycota</taxon>
        <taxon>Mortierellomycotina</taxon>
        <taxon>Mortierellomycetes</taxon>
        <taxon>Mortierellales</taxon>
        <taxon>Mortierellaceae</taxon>
        <taxon>Podila</taxon>
    </lineage>
</organism>
<gene>
    <name evidence="8" type="ORF">BG006_010209</name>
</gene>
<feature type="region of interest" description="Disordered" evidence="5">
    <location>
        <begin position="1"/>
        <end position="58"/>
    </location>
</feature>
<feature type="compositionally biased region" description="Polar residues" evidence="5">
    <location>
        <begin position="20"/>
        <end position="30"/>
    </location>
</feature>
<dbReference type="Proteomes" id="UP000696485">
    <property type="component" value="Unassembled WGS sequence"/>
</dbReference>
<keyword evidence="1" id="KW-0132">Cell division</keyword>
<dbReference type="GO" id="GO:0051301">
    <property type="term" value="P:cell division"/>
    <property type="evidence" value="ECO:0007669"/>
    <property type="project" value="UniProtKB-KW"/>
</dbReference>
<protein>
    <recommendedName>
        <fullName evidence="10">Cyclin N-terminal domain-containing protein</fullName>
    </recommendedName>
</protein>
<evidence type="ECO:0008006" key="10">
    <source>
        <dbReference type="Google" id="ProtNLM"/>
    </source>
</evidence>
<feature type="compositionally biased region" description="Polar residues" evidence="5">
    <location>
        <begin position="41"/>
        <end position="55"/>
    </location>
</feature>
<name>A0A9P5VIP0_9FUNG</name>
<evidence type="ECO:0000256" key="2">
    <source>
        <dbReference type="ARBA" id="ARBA00023127"/>
    </source>
</evidence>
<comment type="similarity">
    <text evidence="4">Belongs to the cyclin family.</text>
</comment>
<evidence type="ECO:0000256" key="4">
    <source>
        <dbReference type="RuleBase" id="RU000383"/>
    </source>
</evidence>
<sequence>MIGGLELNGEDNQDGEQESQNENNKASSGAQRARRQPLKDISSTPRESTPINSIPASPLGPLMTRLPKKVYIRPRITVKDEFPINPAYWNEYMNETLTYITDIEDRYDRYYYFSNQPLIKSDMRRVLVMWLMELCYGPFRFEASTLHHAVCILDRFMTASLPGSIDSSLLQCIGVCALMIAGKLDENGFKFSTEDLSMLCDRAYTPGEIAGMEIRILVTLKFEVLVASTCSFADFFRRAIEPNSLSTLLIDFLCDLSLLSHEFLEFNPSQIAATAVWIALCATDRNWTEELAIATGYSRTILTQSVKVYASLVAQCINSIEGLKCLALKYPLEETLLILSRLLVQGQA</sequence>
<dbReference type="Pfam" id="PF02984">
    <property type="entry name" value="Cyclin_C"/>
    <property type="match status" value="1"/>
</dbReference>
<dbReference type="AlphaFoldDB" id="A0A9P5VIP0"/>
<comment type="caution">
    <text evidence="8">The sequence shown here is derived from an EMBL/GenBank/DDBJ whole genome shotgun (WGS) entry which is preliminary data.</text>
</comment>
<accession>A0A9P5VIP0</accession>
<dbReference type="Pfam" id="PF00134">
    <property type="entry name" value="Cyclin_N"/>
    <property type="match status" value="1"/>
</dbReference>
<feature type="domain" description="Cyclin C-terminal" evidence="7">
    <location>
        <begin position="227"/>
        <end position="339"/>
    </location>
</feature>
<dbReference type="InterPro" id="IPR006671">
    <property type="entry name" value="Cyclin_N"/>
</dbReference>
<dbReference type="SUPFAM" id="SSF47954">
    <property type="entry name" value="Cyclin-like"/>
    <property type="match status" value="2"/>
</dbReference>
<dbReference type="InterPro" id="IPR004367">
    <property type="entry name" value="Cyclin_C-dom"/>
</dbReference>